<keyword evidence="1" id="KW-0472">Membrane</keyword>
<keyword evidence="1" id="KW-1133">Transmembrane helix</keyword>
<organism evidence="3 4">
    <name type="scientific">Gallaecimonas xiamenensis 3-C-1</name>
    <dbReference type="NCBI Taxonomy" id="745411"/>
    <lineage>
        <taxon>Bacteria</taxon>
        <taxon>Pseudomonadati</taxon>
        <taxon>Pseudomonadota</taxon>
        <taxon>Gammaproteobacteria</taxon>
        <taxon>Enterobacterales</taxon>
        <taxon>Gallaecimonadaceae</taxon>
        <taxon>Gallaecimonas</taxon>
    </lineage>
</organism>
<dbReference type="AlphaFoldDB" id="K2JQI5"/>
<name>K2JQI5_9GAMM</name>
<accession>K2JQI5</accession>
<dbReference type="STRING" id="745411.B3C1_04350"/>
<dbReference type="Pfam" id="PF13386">
    <property type="entry name" value="DsbD_2"/>
    <property type="match status" value="1"/>
</dbReference>
<keyword evidence="1" id="KW-0812">Transmembrane</keyword>
<evidence type="ECO:0000313" key="3">
    <source>
        <dbReference type="EMBL" id="EKE76797.1"/>
    </source>
</evidence>
<keyword evidence="4" id="KW-1185">Reference proteome</keyword>
<dbReference type="PANTHER" id="PTHR42208">
    <property type="entry name" value="HEAVY METAL TRANSPORTER-RELATED"/>
    <property type="match status" value="1"/>
</dbReference>
<dbReference type="eggNOG" id="COG2836">
    <property type="taxonomic scope" value="Bacteria"/>
</dbReference>
<evidence type="ECO:0000313" key="4">
    <source>
        <dbReference type="Proteomes" id="UP000006755"/>
    </source>
</evidence>
<dbReference type="InterPro" id="IPR039447">
    <property type="entry name" value="UreH-like_TM_dom"/>
</dbReference>
<dbReference type="RefSeq" id="WP_008483175.1">
    <property type="nucleotide sequence ID" value="NZ_AMRI01000004.1"/>
</dbReference>
<feature type="domain" description="Urease accessory protein UreH-like transmembrane" evidence="2">
    <location>
        <begin position="8"/>
        <end position="207"/>
    </location>
</feature>
<feature type="transmembrane region" description="Helical" evidence="1">
    <location>
        <begin position="131"/>
        <end position="154"/>
    </location>
</feature>
<feature type="transmembrane region" description="Helical" evidence="1">
    <location>
        <begin position="51"/>
        <end position="71"/>
    </location>
</feature>
<feature type="transmembrane region" description="Helical" evidence="1">
    <location>
        <begin position="77"/>
        <end position="95"/>
    </location>
</feature>
<sequence length="222" mass="23597">MTLGFWPAVLMGLAGAGHCLGMCGSLAGAFSLTVAPNRRLVTLLMYNLGRLASYGLAGALVGGLGAYVSAIGTPLLLAFRLLAALLLVLMALYLLRWHLGLMRLEALGQHLWRRLKPLAGDLLPLKNPWQALPLGLLWGWLPCGLVYSALSWALVSGSALDGGLSMLAFGLGTLPVMLATGLAATKLKQLLQHPGFKGLAAFILLAMAVNLLFVTWRQWMPA</sequence>
<dbReference type="PANTHER" id="PTHR42208:SF1">
    <property type="entry name" value="HEAVY METAL TRANSPORTER"/>
    <property type="match status" value="1"/>
</dbReference>
<dbReference type="PATRIC" id="fig|745411.4.peg.859"/>
<protein>
    <recommendedName>
        <fullName evidence="2">Urease accessory protein UreH-like transmembrane domain-containing protein</fullName>
    </recommendedName>
</protein>
<proteinExistence type="predicted"/>
<dbReference type="Proteomes" id="UP000006755">
    <property type="component" value="Unassembled WGS sequence"/>
</dbReference>
<feature type="transmembrane region" description="Helical" evidence="1">
    <location>
        <begin position="166"/>
        <end position="184"/>
    </location>
</feature>
<evidence type="ECO:0000259" key="2">
    <source>
        <dbReference type="Pfam" id="PF13386"/>
    </source>
</evidence>
<evidence type="ECO:0000256" key="1">
    <source>
        <dbReference type="SAM" id="Phobius"/>
    </source>
</evidence>
<feature type="transmembrane region" description="Helical" evidence="1">
    <location>
        <begin position="6"/>
        <end position="30"/>
    </location>
</feature>
<comment type="caution">
    <text evidence="3">The sequence shown here is derived from an EMBL/GenBank/DDBJ whole genome shotgun (WGS) entry which is preliminary data.</text>
</comment>
<dbReference type="EMBL" id="AMRI01000004">
    <property type="protein sequence ID" value="EKE76797.1"/>
    <property type="molecule type" value="Genomic_DNA"/>
</dbReference>
<reference evidence="3 4" key="1">
    <citation type="journal article" date="2012" name="J. Bacteriol.">
        <title>Genome Sequence of Gallaecimonas xiamenensis Type Strain 3-C-1.</title>
        <authorList>
            <person name="Lai Q."/>
            <person name="Wang L."/>
            <person name="Wang W."/>
            <person name="Shao Z."/>
        </authorList>
    </citation>
    <scope>NUCLEOTIDE SEQUENCE [LARGE SCALE GENOMIC DNA]</scope>
    <source>
        <strain evidence="3 4">3-C-1</strain>
    </source>
</reference>
<feature type="transmembrane region" description="Helical" evidence="1">
    <location>
        <begin position="196"/>
        <end position="216"/>
    </location>
</feature>
<gene>
    <name evidence="3" type="ORF">B3C1_04350</name>
</gene>